<dbReference type="OrthoDB" id="9806130at2"/>
<comment type="caution">
    <text evidence="2">The sequence shown here is derived from an EMBL/GenBank/DDBJ whole genome shotgun (WGS) entry which is preliminary data.</text>
</comment>
<keyword evidence="2" id="KW-0808">Transferase</keyword>
<evidence type="ECO:0000313" key="3">
    <source>
        <dbReference type="Proteomes" id="UP000092024"/>
    </source>
</evidence>
<dbReference type="STRING" id="1844972.A7K91_01580"/>
<dbReference type="InterPro" id="IPR006016">
    <property type="entry name" value="UspA"/>
</dbReference>
<dbReference type="InterPro" id="IPR014729">
    <property type="entry name" value="Rossmann-like_a/b/a_fold"/>
</dbReference>
<protein>
    <submittedName>
        <fullName evidence="2">Histidine kinase</fullName>
    </submittedName>
</protein>
<dbReference type="SUPFAM" id="SSF52402">
    <property type="entry name" value="Adenine nucleotide alpha hydrolases-like"/>
    <property type="match status" value="1"/>
</dbReference>
<gene>
    <name evidence="2" type="ORF">A7K91_01580</name>
</gene>
<dbReference type="Gene3D" id="3.40.50.620">
    <property type="entry name" value="HUPs"/>
    <property type="match status" value="1"/>
</dbReference>
<sequence>MDESILVCVYYGPNGERLIRRGGKIANMLDCPFYVLTVDPLPEDELDIEKVHYIEQWKELAKEHGAKDFIIKYNETRPIAKVIGDVAKKNNITQLVLGQTAQSRWKEITKGSFINILLNEIPFVDLHIISVSRELKNREGFYEKGVRAYLQEDQSEYRLCFNHTANDVHEGIFYKEMGTDFNNGVFKFMKNNCMIEVQVVDDYVKDLEDQMKSVDNVNANKEFVKKD</sequence>
<dbReference type="CDD" id="cd01987">
    <property type="entry name" value="USP_KdpD-like"/>
    <property type="match status" value="1"/>
</dbReference>
<dbReference type="RefSeq" id="WP_068687196.1">
    <property type="nucleotide sequence ID" value="NZ_LYPA01000080.1"/>
</dbReference>
<feature type="domain" description="UspA" evidence="1">
    <location>
        <begin position="4"/>
        <end position="121"/>
    </location>
</feature>
<dbReference type="AlphaFoldDB" id="A0A1A5Y9N1"/>
<keyword evidence="2" id="KW-0418">Kinase</keyword>
<dbReference type="PANTHER" id="PTHR45569">
    <property type="entry name" value="SENSOR PROTEIN KDPD"/>
    <property type="match status" value="1"/>
</dbReference>
<name>A0A1A5Y9N1_9BACL</name>
<organism evidence="2 3">
    <name type="scientific">Paenibacillus oryzae</name>
    <dbReference type="NCBI Taxonomy" id="1844972"/>
    <lineage>
        <taxon>Bacteria</taxon>
        <taxon>Bacillati</taxon>
        <taxon>Bacillota</taxon>
        <taxon>Bacilli</taxon>
        <taxon>Bacillales</taxon>
        <taxon>Paenibacillaceae</taxon>
        <taxon>Paenibacillus</taxon>
    </lineage>
</organism>
<dbReference type="InterPro" id="IPR052023">
    <property type="entry name" value="Histidine_kinase_KdpD"/>
</dbReference>
<keyword evidence="3" id="KW-1185">Reference proteome</keyword>
<dbReference type="Pfam" id="PF00582">
    <property type="entry name" value="Usp"/>
    <property type="match status" value="1"/>
</dbReference>
<dbReference type="GO" id="GO:0000155">
    <property type="term" value="F:phosphorelay sensor kinase activity"/>
    <property type="evidence" value="ECO:0007669"/>
    <property type="project" value="TreeGrafter"/>
</dbReference>
<dbReference type="Proteomes" id="UP000092024">
    <property type="component" value="Unassembled WGS sequence"/>
</dbReference>
<reference evidence="2 3" key="1">
    <citation type="submission" date="2016-05" db="EMBL/GenBank/DDBJ databases">
        <title>Paenibacillus oryzae. sp. nov., isolated from the rice root.</title>
        <authorList>
            <person name="Zhang J."/>
            <person name="Zhang X."/>
        </authorList>
    </citation>
    <scope>NUCLEOTIDE SEQUENCE [LARGE SCALE GENOMIC DNA]</scope>
    <source>
        <strain evidence="2 3">1DrF-4</strain>
    </source>
</reference>
<dbReference type="EMBL" id="LYPA01000080">
    <property type="protein sequence ID" value="OBR62336.1"/>
    <property type="molecule type" value="Genomic_DNA"/>
</dbReference>
<proteinExistence type="predicted"/>
<dbReference type="GO" id="GO:0005886">
    <property type="term" value="C:plasma membrane"/>
    <property type="evidence" value="ECO:0007669"/>
    <property type="project" value="TreeGrafter"/>
</dbReference>
<accession>A0A1A5Y9N1</accession>
<evidence type="ECO:0000259" key="1">
    <source>
        <dbReference type="Pfam" id="PF00582"/>
    </source>
</evidence>
<evidence type="ECO:0000313" key="2">
    <source>
        <dbReference type="EMBL" id="OBR62336.1"/>
    </source>
</evidence>
<dbReference type="PANTHER" id="PTHR45569:SF1">
    <property type="entry name" value="SENSOR PROTEIN KDPD"/>
    <property type="match status" value="1"/>
</dbReference>